<evidence type="ECO:0000313" key="3">
    <source>
        <dbReference type="Proteomes" id="UP000199412"/>
    </source>
</evidence>
<sequence>MPSISLITLAVADVARSRAFYEALGMRDATPSNEAEAVAFLDGGGVVLSLYGREALAEDTGLADARPGGMTLAFNVPKPEDVPARLAEAVAAGATVMKEPREMPWGGVTAYFADPDGHPWEITWVREFPLTEDGRIVLSDDPAVP</sequence>
<keyword evidence="3" id="KW-1185">Reference proteome</keyword>
<organism evidence="2 3">
    <name type="scientific">Rhodospira trueperi</name>
    <dbReference type="NCBI Taxonomy" id="69960"/>
    <lineage>
        <taxon>Bacteria</taxon>
        <taxon>Pseudomonadati</taxon>
        <taxon>Pseudomonadota</taxon>
        <taxon>Alphaproteobacteria</taxon>
        <taxon>Rhodospirillales</taxon>
        <taxon>Rhodospirillaceae</taxon>
        <taxon>Rhodospira</taxon>
    </lineage>
</organism>
<dbReference type="Gene3D" id="3.10.180.10">
    <property type="entry name" value="2,3-Dihydroxybiphenyl 1,2-Dioxygenase, domain 1"/>
    <property type="match status" value="1"/>
</dbReference>
<dbReference type="OrthoDB" id="9798430at2"/>
<dbReference type="PANTHER" id="PTHR36503">
    <property type="entry name" value="BLR2520 PROTEIN"/>
    <property type="match status" value="1"/>
</dbReference>
<dbReference type="InterPro" id="IPR029068">
    <property type="entry name" value="Glyas_Bleomycin-R_OHBP_Dase"/>
</dbReference>
<proteinExistence type="predicted"/>
<dbReference type="STRING" id="69960.SAMN05421720_110103"/>
<dbReference type="PANTHER" id="PTHR36503:SF1">
    <property type="entry name" value="BLR2520 PROTEIN"/>
    <property type="match status" value="1"/>
</dbReference>
<dbReference type="InterPro" id="IPR037523">
    <property type="entry name" value="VOC_core"/>
</dbReference>
<name>A0A1G7F405_9PROT</name>
<dbReference type="EMBL" id="FNAP01000010">
    <property type="protein sequence ID" value="SDE70621.1"/>
    <property type="molecule type" value="Genomic_DNA"/>
</dbReference>
<accession>A0A1G7F405</accession>
<evidence type="ECO:0000259" key="1">
    <source>
        <dbReference type="PROSITE" id="PS51819"/>
    </source>
</evidence>
<dbReference type="SUPFAM" id="SSF54593">
    <property type="entry name" value="Glyoxalase/Bleomycin resistance protein/Dihydroxybiphenyl dioxygenase"/>
    <property type="match status" value="1"/>
</dbReference>
<dbReference type="Proteomes" id="UP000199412">
    <property type="component" value="Unassembled WGS sequence"/>
</dbReference>
<dbReference type="CDD" id="cd07251">
    <property type="entry name" value="VOC_like"/>
    <property type="match status" value="1"/>
</dbReference>
<dbReference type="RefSeq" id="WP_092787133.1">
    <property type="nucleotide sequence ID" value="NZ_FNAP01000010.1"/>
</dbReference>
<protein>
    <recommendedName>
        <fullName evidence="1">VOC domain-containing protein</fullName>
    </recommendedName>
</protein>
<dbReference type="InterPro" id="IPR004360">
    <property type="entry name" value="Glyas_Fos-R_dOase_dom"/>
</dbReference>
<dbReference type="AlphaFoldDB" id="A0A1G7F405"/>
<feature type="domain" description="VOC" evidence="1">
    <location>
        <begin position="3"/>
        <end position="125"/>
    </location>
</feature>
<reference evidence="2 3" key="1">
    <citation type="submission" date="2016-10" db="EMBL/GenBank/DDBJ databases">
        <authorList>
            <person name="de Groot N.N."/>
        </authorList>
    </citation>
    <scope>NUCLEOTIDE SEQUENCE [LARGE SCALE GENOMIC DNA]</scope>
    <source>
        <strain evidence="2 3">ATCC 700224</strain>
    </source>
</reference>
<dbReference type="Pfam" id="PF00903">
    <property type="entry name" value="Glyoxalase"/>
    <property type="match status" value="1"/>
</dbReference>
<gene>
    <name evidence="2" type="ORF">SAMN05421720_110103</name>
</gene>
<evidence type="ECO:0000313" key="2">
    <source>
        <dbReference type="EMBL" id="SDE70621.1"/>
    </source>
</evidence>
<dbReference type="PROSITE" id="PS51819">
    <property type="entry name" value="VOC"/>
    <property type="match status" value="1"/>
</dbReference>